<keyword evidence="1" id="KW-0175">Coiled coil</keyword>
<dbReference type="PANTHER" id="PTHR39082:SF1">
    <property type="entry name" value="SCAVENGER RECEPTOR CLASS A MEMBER 3"/>
    <property type="match status" value="1"/>
</dbReference>
<accession>A0ABN3AX03</accession>
<sequence length="246" mass="26601">MAKAPQAEQLRLLDLQASDSKLNQLQRQAATVSANPELVALAAQVADAESALVSAATNLGDAERDLTRAEDDVQAVVTRLERDEQRLNSGSGTSKDLTALQSEVTSLTRRRSDLEDIELEVMERVEAARAARDDARKRSETVRSQLGELERARDEELGRIDAERAEVQAARDQLAASFEPALLAIYERTLAKRGVGAARLFHGRSEGSGMELSPGDLADISRAAADDVVFCPDSGCILVRSSEWGS</sequence>
<name>A0ABN3AX03_9MICC</name>
<evidence type="ECO:0000313" key="5">
    <source>
        <dbReference type="Proteomes" id="UP001500974"/>
    </source>
</evidence>
<feature type="domain" description="CT398-like coiled coil hairpin" evidence="3">
    <location>
        <begin position="15"/>
        <end position="194"/>
    </location>
</feature>
<evidence type="ECO:0000256" key="1">
    <source>
        <dbReference type="SAM" id="Coils"/>
    </source>
</evidence>
<dbReference type="RefSeq" id="WP_277357259.1">
    <property type="nucleotide sequence ID" value="NZ_BAAAON010000002.1"/>
</dbReference>
<dbReference type="PANTHER" id="PTHR39082">
    <property type="entry name" value="PHOSPHOLIPASE C-BETA-2-RELATED"/>
    <property type="match status" value="1"/>
</dbReference>
<dbReference type="InterPro" id="IPR052376">
    <property type="entry name" value="Oxidative_Scav/Glycosyltrans"/>
</dbReference>
<evidence type="ECO:0008006" key="6">
    <source>
        <dbReference type="Google" id="ProtNLM"/>
    </source>
</evidence>
<protein>
    <recommendedName>
        <fullName evidence="6">DNA-binding protein</fullName>
    </recommendedName>
</protein>
<evidence type="ECO:0000259" key="2">
    <source>
        <dbReference type="Pfam" id="PF02591"/>
    </source>
</evidence>
<reference evidence="4 5" key="1">
    <citation type="journal article" date="2019" name="Int. J. Syst. Evol. Microbiol.">
        <title>The Global Catalogue of Microorganisms (GCM) 10K type strain sequencing project: providing services to taxonomists for standard genome sequencing and annotation.</title>
        <authorList>
            <consortium name="The Broad Institute Genomics Platform"/>
            <consortium name="The Broad Institute Genome Sequencing Center for Infectious Disease"/>
            <person name="Wu L."/>
            <person name="Ma J."/>
        </authorList>
    </citation>
    <scope>NUCLEOTIDE SEQUENCE [LARGE SCALE GENOMIC DNA]</scope>
    <source>
        <strain evidence="4 5">JCM 14917</strain>
    </source>
</reference>
<dbReference type="Proteomes" id="UP001500974">
    <property type="component" value="Unassembled WGS sequence"/>
</dbReference>
<keyword evidence="5" id="KW-1185">Reference proteome</keyword>
<proteinExistence type="predicted"/>
<dbReference type="EMBL" id="BAAAON010000002">
    <property type="protein sequence ID" value="GAA2175716.1"/>
    <property type="molecule type" value="Genomic_DNA"/>
</dbReference>
<dbReference type="Pfam" id="PF02591">
    <property type="entry name" value="Zn_ribbon_9"/>
    <property type="match status" value="1"/>
</dbReference>
<dbReference type="InterPro" id="IPR056003">
    <property type="entry name" value="CT398_CC_hairpin"/>
</dbReference>
<dbReference type="Gene3D" id="1.10.287.1490">
    <property type="match status" value="1"/>
</dbReference>
<dbReference type="InterPro" id="IPR003743">
    <property type="entry name" value="Zf-RING_7"/>
</dbReference>
<comment type="caution">
    <text evidence="4">The sequence shown here is derived from an EMBL/GenBank/DDBJ whole genome shotgun (WGS) entry which is preliminary data.</text>
</comment>
<feature type="coiled-coil region" evidence="1">
    <location>
        <begin position="15"/>
        <end position="173"/>
    </location>
</feature>
<gene>
    <name evidence="4" type="ORF">GCM10009784_19240</name>
</gene>
<evidence type="ECO:0000313" key="4">
    <source>
        <dbReference type="EMBL" id="GAA2175716.1"/>
    </source>
</evidence>
<organism evidence="4 5">
    <name type="scientific">Arthrobacter parietis</name>
    <dbReference type="NCBI Taxonomy" id="271434"/>
    <lineage>
        <taxon>Bacteria</taxon>
        <taxon>Bacillati</taxon>
        <taxon>Actinomycetota</taxon>
        <taxon>Actinomycetes</taxon>
        <taxon>Micrococcales</taxon>
        <taxon>Micrococcaceae</taxon>
        <taxon>Arthrobacter</taxon>
    </lineage>
</organism>
<feature type="domain" description="C4-type zinc ribbon" evidence="2">
    <location>
        <begin position="204"/>
        <end position="238"/>
    </location>
</feature>
<dbReference type="Pfam" id="PF24481">
    <property type="entry name" value="CT398_CC"/>
    <property type="match status" value="1"/>
</dbReference>
<evidence type="ECO:0000259" key="3">
    <source>
        <dbReference type="Pfam" id="PF24481"/>
    </source>
</evidence>